<name>A0AAV0JFG7_9ROSI</name>
<keyword evidence="13 15" id="KW-0456">Lyase</keyword>
<dbReference type="EMBL" id="CAMGYJ010000004">
    <property type="protein sequence ID" value="CAI0407534.1"/>
    <property type="molecule type" value="Genomic_DNA"/>
</dbReference>
<feature type="domain" description="ACT-like" evidence="17">
    <location>
        <begin position="589"/>
        <end position="660"/>
    </location>
</feature>
<evidence type="ECO:0000256" key="1">
    <source>
        <dbReference type="ARBA" id="ARBA00001274"/>
    </source>
</evidence>
<feature type="domain" description="ACT-like" evidence="17">
    <location>
        <begin position="496"/>
        <end position="567"/>
    </location>
</feature>
<keyword evidence="11 15" id="KW-0663">Pyridoxal phosphate</keyword>
<keyword evidence="10" id="KW-0677">Repeat</keyword>
<dbReference type="GO" id="GO:0004794">
    <property type="term" value="F:threonine deaminase activity"/>
    <property type="evidence" value="ECO:0007669"/>
    <property type="project" value="UniProtKB-UniRule"/>
</dbReference>
<dbReference type="Pfam" id="PF00291">
    <property type="entry name" value="PALP"/>
    <property type="match status" value="1"/>
</dbReference>
<dbReference type="SUPFAM" id="SSF55021">
    <property type="entry name" value="ACT-like"/>
    <property type="match status" value="1"/>
</dbReference>
<comment type="catalytic activity">
    <reaction evidence="1 15">
        <text>L-threonine = 2-oxobutanoate + NH4(+)</text>
        <dbReference type="Rhea" id="RHEA:22108"/>
        <dbReference type="ChEBI" id="CHEBI:16763"/>
        <dbReference type="ChEBI" id="CHEBI:28938"/>
        <dbReference type="ChEBI" id="CHEBI:57926"/>
        <dbReference type="EC" id="4.3.1.19"/>
    </reaction>
</comment>
<evidence type="ECO:0000256" key="15">
    <source>
        <dbReference type="RuleBase" id="RU362012"/>
    </source>
</evidence>
<evidence type="ECO:0000256" key="16">
    <source>
        <dbReference type="SAM" id="MobiDB-lite"/>
    </source>
</evidence>
<dbReference type="Pfam" id="PF00585">
    <property type="entry name" value="Thr_dehydrat_C"/>
    <property type="match status" value="2"/>
</dbReference>
<keyword evidence="6" id="KW-0150">Chloroplast</keyword>
<dbReference type="SUPFAM" id="SSF53686">
    <property type="entry name" value="Tryptophan synthase beta subunit-like PLP-dependent enzymes"/>
    <property type="match status" value="1"/>
</dbReference>
<evidence type="ECO:0000256" key="5">
    <source>
        <dbReference type="ARBA" id="ARBA00010869"/>
    </source>
</evidence>
<dbReference type="GO" id="GO:0030170">
    <property type="term" value="F:pyridoxal phosphate binding"/>
    <property type="evidence" value="ECO:0007669"/>
    <property type="project" value="InterPro"/>
</dbReference>
<evidence type="ECO:0000256" key="8">
    <source>
        <dbReference type="ARBA" id="ARBA00022624"/>
    </source>
</evidence>
<evidence type="ECO:0000256" key="7">
    <source>
        <dbReference type="ARBA" id="ARBA00022605"/>
    </source>
</evidence>
<dbReference type="PANTHER" id="PTHR48078">
    <property type="entry name" value="THREONINE DEHYDRATASE, MITOCHONDRIAL-RELATED"/>
    <property type="match status" value="1"/>
</dbReference>
<dbReference type="InterPro" id="IPR001721">
    <property type="entry name" value="TD_ACT-like"/>
</dbReference>
<keyword evidence="8 15" id="KW-0412">Isoleucine biosynthesis</keyword>
<protein>
    <recommendedName>
        <fullName evidence="15">Threonine dehydratase</fullName>
        <ecNumber evidence="15">4.3.1.19</ecNumber>
    </recommendedName>
    <alternativeName>
        <fullName evidence="15">Threonine deaminase</fullName>
    </alternativeName>
</protein>
<evidence type="ECO:0000256" key="6">
    <source>
        <dbReference type="ARBA" id="ARBA00022528"/>
    </source>
</evidence>
<evidence type="ECO:0000256" key="13">
    <source>
        <dbReference type="ARBA" id="ARBA00023239"/>
    </source>
</evidence>
<dbReference type="EC" id="4.3.1.19" evidence="15"/>
<dbReference type="FunFam" id="3.40.50.1100:FF:000008">
    <property type="entry name" value="L-threonine dehydratase"/>
    <property type="match status" value="1"/>
</dbReference>
<dbReference type="FunFam" id="3.40.1020.10:FF:000003">
    <property type="entry name" value="Threonine dehydratase"/>
    <property type="match status" value="1"/>
</dbReference>
<dbReference type="GO" id="GO:0006567">
    <property type="term" value="P:L-threonine catabolic process"/>
    <property type="evidence" value="ECO:0007669"/>
    <property type="project" value="TreeGrafter"/>
</dbReference>
<gene>
    <name evidence="18" type="ORF">LITE_LOCUS13605</name>
</gene>
<evidence type="ECO:0000256" key="10">
    <source>
        <dbReference type="ARBA" id="ARBA00022737"/>
    </source>
</evidence>
<sequence>KLPLHKKPLFFFLLLLPPKKLYKRKIKLYATKRRSLSLATWLLVPISQPDEMEALRLAPQQPPLLRLHGAAEFRAPLALAGRIGTRTKPSSKPFNVSATLSKPAAEISPLPTPSRDNSLAETEEAAKVAAPRRKVSPSSLQYPPGYLGAVPDRSGGCGGDDDVIGAMGYLTNILSSKVYDVAIESPLQFGPKLSEKLGVNVWLKREDLQPVFSFKLRGAYNMMAKLTKEQLERGVICSSAGNHAQGVALAAKRLGCNAIIAMPVTTPDIKVGLWQSVERLGATVVLVGDSYDEAQAYAKQRGQQEGLTFVPPFDHPDVIMGQGTVGMEIVRQMQGPLHAIFVPVGGGGLIAGIAAYVKRVNPDVKIIGVEPADANAMALSLHHNERVMLDQVGGFADGVAVKEVGEETFRLCKELIDGVVLVSRDAICASIKDMFEEKRSILEPAGALALAGAEAYCKYYDIKGGDIVAITSGANMNFDKLRVVTELANVGRKKEAVLATVLPEQPGSFKHFCELVGPVNITEFKYRSSSEKEAVVLYSVGLHMVSELEAMKQRMESAQLRTYNLTESDLVKDHLRYLMGGRSSVEDEVICRFVFPERPGTLMKFLDAFSPRWNITLFHYRGQGETGANVLVGIQVQQREMDEFYLRANDLGYDFVVVTDDDKFQLLMH</sequence>
<dbReference type="Proteomes" id="UP001154282">
    <property type="component" value="Unassembled WGS sequence"/>
</dbReference>
<keyword evidence="19" id="KW-1185">Reference proteome</keyword>
<dbReference type="Gene3D" id="3.40.50.1100">
    <property type="match status" value="2"/>
</dbReference>
<organism evidence="18 19">
    <name type="scientific">Linum tenue</name>
    <dbReference type="NCBI Taxonomy" id="586396"/>
    <lineage>
        <taxon>Eukaryota</taxon>
        <taxon>Viridiplantae</taxon>
        <taxon>Streptophyta</taxon>
        <taxon>Embryophyta</taxon>
        <taxon>Tracheophyta</taxon>
        <taxon>Spermatophyta</taxon>
        <taxon>Magnoliopsida</taxon>
        <taxon>eudicotyledons</taxon>
        <taxon>Gunneridae</taxon>
        <taxon>Pentapetalae</taxon>
        <taxon>rosids</taxon>
        <taxon>fabids</taxon>
        <taxon>Malpighiales</taxon>
        <taxon>Linaceae</taxon>
        <taxon>Linum</taxon>
    </lineage>
</organism>
<evidence type="ECO:0000256" key="9">
    <source>
        <dbReference type="ARBA" id="ARBA00022640"/>
    </source>
</evidence>
<dbReference type="InterPro" id="IPR001926">
    <property type="entry name" value="TrpB-like_PALP"/>
</dbReference>
<comment type="similarity">
    <text evidence="5 15">Belongs to the serine/threonine dehydratase family.</text>
</comment>
<dbReference type="GO" id="GO:0009507">
    <property type="term" value="C:chloroplast"/>
    <property type="evidence" value="ECO:0007669"/>
    <property type="project" value="UniProtKB-SubCell"/>
</dbReference>
<accession>A0AAV0JFG7</accession>
<dbReference type="GO" id="GO:0009097">
    <property type="term" value="P:isoleucine biosynthetic process"/>
    <property type="evidence" value="ECO:0007669"/>
    <property type="project" value="UniProtKB-UniRule"/>
</dbReference>
<dbReference type="GO" id="GO:0006565">
    <property type="term" value="P:L-serine catabolic process"/>
    <property type="evidence" value="ECO:0007669"/>
    <property type="project" value="TreeGrafter"/>
</dbReference>
<evidence type="ECO:0000259" key="17">
    <source>
        <dbReference type="PROSITE" id="PS51672"/>
    </source>
</evidence>
<evidence type="ECO:0000256" key="3">
    <source>
        <dbReference type="ARBA" id="ARBA00004229"/>
    </source>
</evidence>
<proteinExistence type="inferred from homology"/>
<dbReference type="CDD" id="cd04907">
    <property type="entry name" value="ACT_ThrD-I_2"/>
    <property type="match status" value="1"/>
</dbReference>
<dbReference type="InterPro" id="IPR005787">
    <property type="entry name" value="Thr_deHydtase_biosynth"/>
</dbReference>
<dbReference type="PANTHER" id="PTHR48078:SF11">
    <property type="entry name" value="THREONINE DEHYDRATASE, MITOCHONDRIAL"/>
    <property type="match status" value="1"/>
</dbReference>
<evidence type="ECO:0000256" key="12">
    <source>
        <dbReference type="ARBA" id="ARBA00022946"/>
    </source>
</evidence>
<dbReference type="InterPro" id="IPR038110">
    <property type="entry name" value="TD_ACT-like_sf"/>
</dbReference>
<keyword evidence="7 15" id="KW-0028">Amino-acid biosynthesis</keyword>
<comment type="subcellular location">
    <subcellularLocation>
        <location evidence="3">Plastid</location>
        <location evidence="3">Chloroplast</location>
    </subcellularLocation>
</comment>
<feature type="non-terminal residue" evidence="18">
    <location>
        <position position="1"/>
    </location>
</feature>
<evidence type="ECO:0000256" key="14">
    <source>
        <dbReference type="ARBA" id="ARBA00023304"/>
    </source>
</evidence>
<dbReference type="InterPro" id="IPR036052">
    <property type="entry name" value="TrpB-like_PALP_sf"/>
</dbReference>
<comment type="caution">
    <text evidence="18">The sequence shown here is derived from an EMBL/GenBank/DDBJ whole genome shotgun (WGS) entry which is preliminary data.</text>
</comment>
<dbReference type="PROSITE" id="PS00165">
    <property type="entry name" value="DEHYDRATASE_SER_THR"/>
    <property type="match status" value="1"/>
</dbReference>
<comment type="pathway">
    <text evidence="4 15">Amino-acid biosynthesis; L-isoleucine biosynthesis; 2-oxobutanoate from L-threonine: step 1/1.</text>
</comment>
<comment type="cofactor">
    <cofactor evidence="2 15">
        <name>pyridoxal 5'-phosphate</name>
        <dbReference type="ChEBI" id="CHEBI:597326"/>
    </cofactor>
</comment>
<evidence type="ECO:0000256" key="11">
    <source>
        <dbReference type="ARBA" id="ARBA00022898"/>
    </source>
</evidence>
<reference evidence="18" key="1">
    <citation type="submission" date="2022-08" db="EMBL/GenBank/DDBJ databases">
        <authorList>
            <person name="Gutierrez-Valencia J."/>
        </authorList>
    </citation>
    <scope>NUCLEOTIDE SEQUENCE</scope>
</reference>
<keyword evidence="12" id="KW-0809">Transit peptide</keyword>
<dbReference type="CDD" id="cd01562">
    <property type="entry name" value="Thr-dehyd"/>
    <property type="match status" value="1"/>
</dbReference>
<keyword evidence="14 15" id="KW-0100">Branched-chain amino acid biosynthesis</keyword>
<dbReference type="NCBIfam" id="TIGR01124">
    <property type="entry name" value="ilvA_2Cterm"/>
    <property type="match status" value="1"/>
</dbReference>
<dbReference type="InterPro" id="IPR000634">
    <property type="entry name" value="Ser/Thr_deHydtase_PyrdxlP-BS"/>
</dbReference>
<dbReference type="GO" id="GO:0003941">
    <property type="term" value="F:L-serine ammonia-lyase activity"/>
    <property type="evidence" value="ECO:0007669"/>
    <property type="project" value="TreeGrafter"/>
</dbReference>
<feature type="region of interest" description="Disordered" evidence="16">
    <location>
        <begin position="105"/>
        <end position="141"/>
    </location>
</feature>
<keyword evidence="9" id="KW-0934">Plastid</keyword>
<dbReference type="AlphaFoldDB" id="A0AAV0JFG7"/>
<dbReference type="InterPro" id="IPR045865">
    <property type="entry name" value="ACT-like_dom_sf"/>
</dbReference>
<evidence type="ECO:0000313" key="18">
    <source>
        <dbReference type="EMBL" id="CAI0407534.1"/>
    </source>
</evidence>
<dbReference type="InterPro" id="IPR050147">
    <property type="entry name" value="Ser/Thr_Dehydratase"/>
</dbReference>
<dbReference type="NCBIfam" id="NF006674">
    <property type="entry name" value="PRK09224.1"/>
    <property type="match status" value="1"/>
</dbReference>
<dbReference type="Gene3D" id="3.40.1020.10">
    <property type="entry name" value="Biosynthetic Threonine Deaminase, Domain 3"/>
    <property type="match status" value="1"/>
</dbReference>
<evidence type="ECO:0000256" key="2">
    <source>
        <dbReference type="ARBA" id="ARBA00001933"/>
    </source>
</evidence>
<evidence type="ECO:0000256" key="4">
    <source>
        <dbReference type="ARBA" id="ARBA00004810"/>
    </source>
</evidence>
<dbReference type="PROSITE" id="PS51672">
    <property type="entry name" value="ACT_LIKE"/>
    <property type="match status" value="2"/>
</dbReference>
<dbReference type="CDD" id="cd04906">
    <property type="entry name" value="ACT_ThrD-I_1"/>
    <property type="match status" value="1"/>
</dbReference>
<evidence type="ECO:0000313" key="19">
    <source>
        <dbReference type="Proteomes" id="UP001154282"/>
    </source>
</evidence>